<name>D3SQD2_THEAH</name>
<dbReference type="RefSeq" id="WP_012991775.1">
    <property type="nucleotide sequence ID" value="NC_013894.1"/>
</dbReference>
<organism evidence="2 3">
    <name type="scientific">Thermocrinis albus (strain DSM 14484 / JCM 11386 / HI 11/12)</name>
    <dbReference type="NCBI Taxonomy" id="638303"/>
    <lineage>
        <taxon>Bacteria</taxon>
        <taxon>Pseudomonadati</taxon>
        <taxon>Aquificota</taxon>
        <taxon>Aquificia</taxon>
        <taxon>Aquificales</taxon>
        <taxon>Aquificaceae</taxon>
        <taxon>Thermocrinis</taxon>
    </lineage>
</organism>
<accession>D3SQD2</accession>
<dbReference type="SUPFAM" id="SSF52172">
    <property type="entry name" value="CheY-like"/>
    <property type="match status" value="1"/>
</dbReference>
<dbReference type="PANTHER" id="PTHR43041:SF1">
    <property type="entry name" value="METALLO-BETA-LACTAMASE DOMAIN-CONTAINING PROTEIN"/>
    <property type="match status" value="1"/>
</dbReference>
<dbReference type="Proteomes" id="UP000002043">
    <property type="component" value="Chromosome"/>
</dbReference>
<dbReference type="InterPro" id="IPR011006">
    <property type="entry name" value="CheY-like_superfamily"/>
</dbReference>
<gene>
    <name evidence="2" type="ordered locus">Thal_0736</name>
</gene>
<dbReference type="SUPFAM" id="SSF56281">
    <property type="entry name" value="Metallo-hydrolase/oxidoreductase"/>
    <property type="match status" value="1"/>
</dbReference>
<evidence type="ECO:0000313" key="2">
    <source>
        <dbReference type="EMBL" id="ADC89369.1"/>
    </source>
</evidence>
<feature type="domain" description="ODP" evidence="1">
    <location>
        <begin position="249"/>
        <end position="444"/>
    </location>
</feature>
<protein>
    <recommendedName>
        <fullName evidence="1">ODP domain-containing protein</fullName>
    </recommendedName>
</protein>
<dbReference type="eggNOG" id="COG0745">
    <property type="taxonomic scope" value="Bacteria"/>
</dbReference>
<dbReference type="InterPro" id="IPR036866">
    <property type="entry name" value="RibonucZ/Hydroxyglut_hydro"/>
</dbReference>
<dbReference type="EMBL" id="CP001931">
    <property type="protein sequence ID" value="ADC89369.1"/>
    <property type="molecule type" value="Genomic_DNA"/>
</dbReference>
<dbReference type="AlphaFoldDB" id="D3SQD2"/>
<proteinExistence type="predicted"/>
<dbReference type="Pfam" id="PF19583">
    <property type="entry name" value="ODP"/>
    <property type="match status" value="1"/>
</dbReference>
<dbReference type="KEGG" id="tal:Thal_0736"/>
<reference evidence="3" key="1">
    <citation type="journal article" date="2010" name="Stand. Genomic Sci.">
        <title>Complete genome sequence of Thermocrinis albus type strain (HI 11/12T).</title>
        <authorList>
            <person name="Wirth R."/>
            <person name="Sikorski J."/>
            <person name="Brambilla E."/>
            <person name="Misra M."/>
            <person name="Lapidus A."/>
            <person name="Copeland A."/>
            <person name="Nolan M."/>
            <person name="Lucas S."/>
            <person name="Chen F."/>
            <person name="Tice H."/>
            <person name="Cheng J.F."/>
            <person name="Han C."/>
            <person name="Detter J.C."/>
            <person name="Tapia R."/>
            <person name="Bruce D."/>
            <person name="Goodwin L."/>
            <person name="Pitluck S."/>
            <person name="Pati A."/>
            <person name="Anderson I."/>
            <person name="Ivanova N."/>
            <person name="Mavromatis K."/>
            <person name="Mikhailova N."/>
            <person name="Chen A."/>
            <person name="Palaniappan K."/>
            <person name="Bilek Y."/>
            <person name="Hader T."/>
            <person name="Land M."/>
            <person name="Hauser L."/>
            <person name="Chang Y.J."/>
            <person name="Jeffries C.D."/>
            <person name="Tindall B.J."/>
            <person name="Rohde M."/>
            <person name="Goker M."/>
            <person name="Bristow J."/>
            <person name="Eisen J.A."/>
            <person name="Markowitz V."/>
            <person name="Hugenholtz P."/>
            <person name="Kyrpides N.C."/>
            <person name="Klenk H.P."/>
        </authorList>
    </citation>
    <scope>NUCLEOTIDE SEQUENCE [LARGE SCALE GENOMIC DNA]</scope>
    <source>
        <strain evidence="3">DSM 14484 / JCM 11386 / HI 11/12</strain>
    </source>
</reference>
<sequence length="540" mass="61077">MAVKVLLLDKERRIFQVLADMFNVTTHQLLIALDEGKAKELIEIAQPDILLLRDKDLPFWLTLVKEGILTLPIFLVESYDDADKIKELGFRDINVVVLPFNPLEFLSQIGILGKYTIEPHHLSLFGPLNLLLKFITKKRSGCILLEGAERCTVEVKEGVLRGTSCGVETLKKLLREENVEVRIESYTGTELSHYFKGNRDLILLLTEETPEVTPAVVKLQVEEEDLAQPVELEENLLWVGTVDTYGLLHRNVYLRIYEGNGVRLPILIGSCSPQEYPHVRSKVEQVVGTLGALKAFVVLGASMEELSGVVNFLQSSTRLSIITSSHLARVLNSMGVPYARVRTVESFHKGKLRLATGHTVTFIPAPFMPLKGSLALYEEDTKILFSPAFLSSLTLPKEFSPKGDAKYEDLYLFYSLYICSHHTFENFIQRLYSLDPVKVLPAFGNPVQKDPIQMAEDLLHHRLPTNVYQEDVVEFLQSLTELLKERMAPEEYQVFVDELSQYPLSPEGLLYSLIKVRANPSHLKYVLEEMLKLGILPSTI</sequence>
<dbReference type="HOGENOM" id="CLU_504241_0_0_0"/>
<dbReference type="PANTHER" id="PTHR43041">
    <property type="entry name" value="HYDROLASE, METALLO-BETA-LACTAMASE SUPERFAMILY"/>
    <property type="match status" value="1"/>
</dbReference>
<keyword evidence="3" id="KW-1185">Reference proteome</keyword>
<evidence type="ECO:0000259" key="1">
    <source>
        <dbReference type="Pfam" id="PF19583"/>
    </source>
</evidence>
<dbReference type="eggNOG" id="COG0426">
    <property type="taxonomic scope" value="Bacteria"/>
</dbReference>
<dbReference type="Gene3D" id="3.60.15.10">
    <property type="entry name" value="Ribonuclease Z/Hydroxyacylglutathione hydrolase-like"/>
    <property type="match status" value="1"/>
</dbReference>
<dbReference type="STRING" id="638303.Thal_0736"/>
<evidence type="ECO:0000313" key="3">
    <source>
        <dbReference type="Proteomes" id="UP000002043"/>
    </source>
</evidence>
<dbReference type="OrthoDB" id="8931at2"/>
<dbReference type="InterPro" id="IPR045761">
    <property type="entry name" value="ODP_dom"/>
</dbReference>